<name>A0A2T2P3E9_CORCC</name>
<dbReference type="STRING" id="1448308.A0A2T2P3E9"/>
<protein>
    <recommendedName>
        <fullName evidence="1">ABM domain-containing protein</fullName>
    </recommendedName>
</protein>
<evidence type="ECO:0000313" key="3">
    <source>
        <dbReference type="Proteomes" id="UP000240883"/>
    </source>
</evidence>
<dbReference type="SUPFAM" id="SSF54909">
    <property type="entry name" value="Dimeric alpha+beta barrel"/>
    <property type="match status" value="1"/>
</dbReference>
<dbReference type="PANTHER" id="PTHR38052">
    <property type="entry name" value="EXPRESSED PROTEIN"/>
    <property type="match status" value="1"/>
</dbReference>
<evidence type="ECO:0000313" key="2">
    <source>
        <dbReference type="EMBL" id="PSN72046.1"/>
    </source>
</evidence>
<dbReference type="Gene3D" id="3.30.70.100">
    <property type="match status" value="1"/>
</dbReference>
<dbReference type="Proteomes" id="UP000240883">
    <property type="component" value="Unassembled WGS sequence"/>
</dbReference>
<dbReference type="PROSITE" id="PS51725">
    <property type="entry name" value="ABM"/>
    <property type="match status" value="1"/>
</dbReference>
<keyword evidence="3" id="KW-1185">Reference proteome</keyword>
<accession>A0A2T2P3E9</accession>
<dbReference type="PANTHER" id="PTHR38052:SF1">
    <property type="entry name" value="ABM DOMAIN-CONTAINING PROTEIN"/>
    <property type="match status" value="1"/>
</dbReference>
<dbReference type="Pfam" id="PF03992">
    <property type="entry name" value="ABM"/>
    <property type="match status" value="1"/>
</dbReference>
<feature type="domain" description="ABM" evidence="1">
    <location>
        <begin position="3"/>
        <end position="93"/>
    </location>
</feature>
<evidence type="ECO:0000259" key="1">
    <source>
        <dbReference type="PROSITE" id="PS51725"/>
    </source>
</evidence>
<dbReference type="InterPro" id="IPR007138">
    <property type="entry name" value="ABM_dom"/>
</dbReference>
<dbReference type="AlphaFoldDB" id="A0A2T2P3E9"/>
<organism evidence="2 3">
    <name type="scientific">Corynespora cassiicola Philippines</name>
    <dbReference type="NCBI Taxonomy" id="1448308"/>
    <lineage>
        <taxon>Eukaryota</taxon>
        <taxon>Fungi</taxon>
        <taxon>Dikarya</taxon>
        <taxon>Ascomycota</taxon>
        <taxon>Pezizomycotina</taxon>
        <taxon>Dothideomycetes</taxon>
        <taxon>Pleosporomycetidae</taxon>
        <taxon>Pleosporales</taxon>
        <taxon>Corynesporascaceae</taxon>
        <taxon>Corynespora</taxon>
    </lineage>
</organism>
<reference evidence="2 3" key="1">
    <citation type="journal article" date="2018" name="Front. Microbiol.">
        <title>Genome-Wide Analysis of Corynespora cassiicola Leaf Fall Disease Putative Effectors.</title>
        <authorList>
            <person name="Lopez D."/>
            <person name="Ribeiro S."/>
            <person name="Label P."/>
            <person name="Fumanal B."/>
            <person name="Venisse J.S."/>
            <person name="Kohler A."/>
            <person name="de Oliveira R.R."/>
            <person name="Labutti K."/>
            <person name="Lipzen A."/>
            <person name="Lail K."/>
            <person name="Bauer D."/>
            <person name="Ohm R.A."/>
            <person name="Barry K.W."/>
            <person name="Spatafora J."/>
            <person name="Grigoriev I.V."/>
            <person name="Martin F.M."/>
            <person name="Pujade-Renaud V."/>
        </authorList>
    </citation>
    <scope>NUCLEOTIDE SEQUENCE [LARGE SCALE GENOMIC DNA]</scope>
    <source>
        <strain evidence="2 3">Philippines</strain>
    </source>
</reference>
<dbReference type="InterPro" id="IPR011008">
    <property type="entry name" value="Dimeric_a/b-barrel"/>
</dbReference>
<gene>
    <name evidence="2" type="ORF">BS50DRAFT_630136</name>
</gene>
<sequence>MSFVVIVEVHAKDTPEAIDGIKRTLVDGAAVYKKEEGTLEFLPIQDSKDEKTFRVFEIFKSEDAFKTHQENPYRPKFLADLKSAIDRPPQLNFYSPLT</sequence>
<dbReference type="EMBL" id="KZ678130">
    <property type="protein sequence ID" value="PSN72046.1"/>
    <property type="molecule type" value="Genomic_DNA"/>
</dbReference>
<dbReference type="OrthoDB" id="194076at2759"/>
<proteinExistence type="predicted"/>